<dbReference type="CDD" id="cd03194">
    <property type="entry name" value="GST_C_3"/>
    <property type="match status" value="1"/>
</dbReference>
<dbReference type="SUPFAM" id="SSF52833">
    <property type="entry name" value="Thioredoxin-like"/>
    <property type="match status" value="1"/>
</dbReference>
<dbReference type="RefSeq" id="WP_062124942.1">
    <property type="nucleotide sequence ID" value="NZ_LRBG01000004.1"/>
</dbReference>
<keyword evidence="2" id="KW-0808">Transferase</keyword>
<comment type="caution">
    <text evidence="2">The sequence shown here is derived from an EMBL/GenBank/DDBJ whole genome shotgun (WGS) entry which is preliminary data.</text>
</comment>
<dbReference type="GO" id="GO:0006559">
    <property type="term" value="P:L-phenylalanine catabolic process"/>
    <property type="evidence" value="ECO:0007669"/>
    <property type="project" value="TreeGrafter"/>
</dbReference>
<dbReference type="PANTHER" id="PTHR42673:SF4">
    <property type="entry name" value="MALEYLACETOACETATE ISOMERASE"/>
    <property type="match status" value="1"/>
</dbReference>
<dbReference type="InterPro" id="IPR036249">
    <property type="entry name" value="Thioredoxin-like_sf"/>
</dbReference>
<dbReference type="PANTHER" id="PTHR42673">
    <property type="entry name" value="MALEYLACETOACETATE ISOMERASE"/>
    <property type="match status" value="1"/>
</dbReference>
<proteinExistence type="predicted"/>
<dbReference type="Gene3D" id="1.20.1050.10">
    <property type="match status" value="1"/>
</dbReference>
<accession>A0A149PX08</accession>
<dbReference type="InterPro" id="IPR036282">
    <property type="entry name" value="Glutathione-S-Trfase_C_sf"/>
</dbReference>
<dbReference type="OrthoDB" id="9799538at2"/>
<name>A0A149PX08_9BURK</name>
<dbReference type="SUPFAM" id="SSF47616">
    <property type="entry name" value="GST C-terminal domain-like"/>
    <property type="match status" value="1"/>
</dbReference>
<evidence type="ECO:0000313" key="2">
    <source>
        <dbReference type="EMBL" id="KXU89578.1"/>
    </source>
</evidence>
<keyword evidence="3" id="KW-1185">Reference proteome</keyword>
<dbReference type="Pfam" id="PF13410">
    <property type="entry name" value="GST_C_2"/>
    <property type="match status" value="1"/>
</dbReference>
<evidence type="ECO:0000313" key="3">
    <source>
        <dbReference type="Proteomes" id="UP000075613"/>
    </source>
</evidence>
<gene>
    <name evidence="2" type="ORF">CI15_05110</name>
</gene>
<protein>
    <submittedName>
        <fullName evidence="2">Glutathione S-transferase</fullName>
    </submittedName>
</protein>
<reference evidence="2 3" key="1">
    <citation type="journal article" date="2015" name="Int. J. Syst. Evol. Microbiol.">
        <title>Burkholderia monticola sp. nov., isolated from mountain soil.</title>
        <authorList>
            <person name="Baek I."/>
            <person name="Seo B."/>
            <person name="Lee I."/>
            <person name="Yi H."/>
            <person name="Chun J."/>
        </authorList>
    </citation>
    <scope>NUCLEOTIDE SEQUENCE [LARGE SCALE GENOMIC DNA]</scope>
    <source>
        <strain evidence="2 3">JC2948</strain>
    </source>
</reference>
<dbReference type="GO" id="GO:0006749">
    <property type="term" value="P:glutathione metabolic process"/>
    <property type="evidence" value="ECO:0007669"/>
    <property type="project" value="TreeGrafter"/>
</dbReference>
<dbReference type="CDD" id="cd03043">
    <property type="entry name" value="GST_N_1"/>
    <property type="match status" value="1"/>
</dbReference>
<dbReference type="Proteomes" id="UP000075613">
    <property type="component" value="Unassembled WGS sequence"/>
</dbReference>
<dbReference type="InterPro" id="IPR004045">
    <property type="entry name" value="Glutathione_S-Trfase_N"/>
</dbReference>
<sequence length="217" mass="23925">MKLLIGDKNYSSWSMRPWLLLTHFGIPFDEELILLNEPDTNAKVFAQAPRGPGKVPCLIDDAGQAVWDSLAIAETLAERYPQHALWPRDAAARAHARSVSAEMHSGFGELRSNMWMNIRASFPGKNATPGALADIARIGTIWGDCLETYGGPFLFGEFCIADAMYAPVAMRFNTWKPALSESAAAYVERLTALPAVNAWIDAARRETHAIAYQDECP</sequence>
<dbReference type="STRING" id="1399968.CI15_05110"/>
<feature type="domain" description="GST N-terminal" evidence="1">
    <location>
        <begin position="1"/>
        <end position="84"/>
    </location>
</feature>
<dbReference type="Pfam" id="PF13409">
    <property type="entry name" value="GST_N_2"/>
    <property type="match status" value="1"/>
</dbReference>
<dbReference type="PROSITE" id="PS50404">
    <property type="entry name" value="GST_NTER"/>
    <property type="match status" value="1"/>
</dbReference>
<evidence type="ECO:0000259" key="1">
    <source>
        <dbReference type="PROSITE" id="PS50404"/>
    </source>
</evidence>
<dbReference type="GO" id="GO:0004364">
    <property type="term" value="F:glutathione transferase activity"/>
    <property type="evidence" value="ECO:0007669"/>
    <property type="project" value="TreeGrafter"/>
</dbReference>
<dbReference type="EMBL" id="LRBG01000004">
    <property type="protein sequence ID" value="KXU89578.1"/>
    <property type="molecule type" value="Genomic_DNA"/>
</dbReference>
<dbReference type="Gene3D" id="3.40.30.10">
    <property type="entry name" value="Glutaredoxin"/>
    <property type="match status" value="1"/>
</dbReference>
<dbReference type="GO" id="GO:0016034">
    <property type="term" value="F:maleylacetoacetate isomerase activity"/>
    <property type="evidence" value="ECO:0007669"/>
    <property type="project" value="TreeGrafter"/>
</dbReference>
<organism evidence="2 3">
    <name type="scientific">Paraburkholderia monticola</name>
    <dbReference type="NCBI Taxonomy" id="1399968"/>
    <lineage>
        <taxon>Bacteria</taxon>
        <taxon>Pseudomonadati</taxon>
        <taxon>Pseudomonadota</taxon>
        <taxon>Betaproteobacteria</taxon>
        <taxon>Burkholderiales</taxon>
        <taxon>Burkholderiaceae</taxon>
        <taxon>Paraburkholderia</taxon>
    </lineage>
</organism>
<dbReference type="AlphaFoldDB" id="A0A149PX08"/>